<dbReference type="InterPro" id="IPR006917">
    <property type="entry name" value="SOUL_heme-bd"/>
</dbReference>
<dbReference type="InterPro" id="IPR011256">
    <property type="entry name" value="Reg_factor_effector_dom_sf"/>
</dbReference>
<dbReference type="GO" id="GO:0005737">
    <property type="term" value="C:cytoplasm"/>
    <property type="evidence" value="ECO:0007669"/>
    <property type="project" value="TreeGrafter"/>
</dbReference>
<organism evidence="3 4">
    <name type="scientific">Neogobius melanostomus</name>
    <name type="common">round goby</name>
    <dbReference type="NCBI Taxonomy" id="47308"/>
    <lineage>
        <taxon>Eukaryota</taxon>
        <taxon>Metazoa</taxon>
        <taxon>Chordata</taxon>
        <taxon>Craniata</taxon>
        <taxon>Vertebrata</taxon>
        <taxon>Euteleostomi</taxon>
        <taxon>Actinopterygii</taxon>
        <taxon>Neopterygii</taxon>
        <taxon>Teleostei</taxon>
        <taxon>Neoteleostei</taxon>
        <taxon>Acanthomorphata</taxon>
        <taxon>Gobiaria</taxon>
        <taxon>Gobiiformes</taxon>
        <taxon>Gobioidei</taxon>
        <taxon>Gobiidae</taxon>
        <taxon>Benthophilinae</taxon>
        <taxon>Neogobiini</taxon>
        <taxon>Neogobius</taxon>
    </lineage>
</organism>
<sequence>MAPSLPAVPLLLALVLGIALPAQAYDQLDYCQPPKICPQFTRIATNEMYEERLYESSVWMCTVGDATDPIAAMKATMAVINYRNQQSWLQVVKIDDNTWPSLVKVKQGEKGQEFSLCWLVPPGVTLSSSGQVTVETLLMATMFVRSFEGNPSFRSSQENAQKLMQDLADEGECFNRAVFYAANYDKDISVTHHNEIWVPQD</sequence>
<feature type="signal peptide" evidence="2">
    <location>
        <begin position="1"/>
        <end position="24"/>
    </location>
</feature>
<feature type="chain" id="PRO_5034321833" description="Heme-binding protein 2" evidence="2">
    <location>
        <begin position="25"/>
        <end position="201"/>
    </location>
</feature>
<evidence type="ECO:0000256" key="2">
    <source>
        <dbReference type="SAM" id="SignalP"/>
    </source>
</evidence>
<evidence type="ECO:0000313" key="4">
    <source>
        <dbReference type="Proteomes" id="UP000694523"/>
    </source>
</evidence>
<keyword evidence="2" id="KW-0732">Signal</keyword>
<dbReference type="Proteomes" id="UP000694523">
    <property type="component" value="Unplaced"/>
</dbReference>
<protein>
    <recommendedName>
        <fullName evidence="5">Heme-binding protein 2</fullName>
    </recommendedName>
</protein>
<reference evidence="3" key="1">
    <citation type="submission" date="2025-08" db="UniProtKB">
        <authorList>
            <consortium name="Ensembl"/>
        </authorList>
    </citation>
    <scope>IDENTIFICATION</scope>
</reference>
<dbReference type="AlphaFoldDB" id="A0A8C6WHN6"/>
<evidence type="ECO:0000313" key="3">
    <source>
        <dbReference type="Ensembl" id="ENSNMLP00000008042.1"/>
    </source>
</evidence>
<dbReference type="PANTHER" id="PTHR11220:SF69">
    <property type="entry name" value="HEME-BINDING PROTEIN 2"/>
    <property type="match status" value="1"/>
</dbReference>
<dbReference type="GO" id="GO:0020037">
    <property type="term" value="F:heme binding"/>
    <property type="evidence" value="ECO:0007669"/>
    <property type="project" value="TreeGrafter"/>
</dbReference>
<dbReference type="Gene3D" id="3.20.80.10">
    <property type="entry name" value="Regulatory factor, effector binding domain"/>
    <property type="match status" value="1"/>
</dbReference>
<dbReference type="PANTHER" id="PTHR11220">
    <property type="entry name" value="HEME-BINDING PROTEIN-RELATED"/>
    <property type="match status" value="1"/>
</dbReference>
<keyword evidence="4" id="KW-1185">Reference proteome</keyword>
<name>A0A8C6WHN6_9GOBI</name>
<dbReference type="Pfam" id="PF04832">
    <property type="entry name" value="SOUL"/>
    <property type="match status" value="1"/>
</dbReference>
<comment type="similarity">
    <text evidence="1">Belongs to the HEBP family.</text>
</comment>
<reference evidence="3" key="2">
    <citation type="submission" date="2025-09" db="UniProtKB">
        <authorList>
            <consortium name="Ensembl"/>
        </authorList>
    </citation>
    <scope>IDENTIFICATION</scope>
</reference>
<dbReference type="SUPFAM" id="SSF55136">
    <property type="entry name" value="Probable bacterial effector-binding domain"/>
    <property type="match status" value="1"/>
</dbReference>
<proteinExistence type="inferred from homology"/>
<dbReference type="Ensembl" id="ENSNMLT00000009144.1">
    <property type="protein sequence ID" value="ENSNMLP00000008042.1"/>
    <property type="gene ID" value="ENSNMLG00000005715.1"/>
</dbReference>
<accession>A0A8C6WHN6</accession>
<evidence type="ECO:0008006" key="5">
    <source>
        <dbReference type="Google" id="ProtNLM"/>
    </source>
</evidence>
<evidence type="ECO:0000256" key="1">
    <source>
        <dbReference type="ARBA" id="ARBA00009817"/>
    </source>
</evidence>